<dbReference type="Proteomes" id="UP001225644">
    <property type="component" value="Unassembled WGS sequence"/>
</dbReference>
<evidence type="ECO:0000259" key="2">
    <source>
        <dbReference type="PROSITE" id="PS51109"/>
    </source>
</evidence>
<proteinExistence type="predicted"/>
<dbReference type="Pfam" id="PF06725">
    <property type="entry name" value="3D"/>
    <property type="match status" value="1"/>
</dbReference>
<dbReference type="PANTHER" id="PTHR39160:SF4">
    <property type="entry name" value="RESUSCITATION-PROMOTING FACTOR RPFB"/>
    <property type="match status" value="1"/>
</dbReference>
<feature type="domain" description="G5" evidence="2">
    <location>
        <begin position="160"/>
        <end position="240"/>
    </location>
</feature>
<keyword evidence="4" id="KW-1185">Reference proteome</keyword>
<dbReference type="PANTHER" id="PTHR39160">
    <property type="entry name" value="CELL WALL-BINDING PROTEIN YOCH"/>
    <property type="match status" value="1"/>
</dbReference>
<dbReference type="RefSeq" id="WP_307399308.1">
    <property type="nucleotide sequence ID" value="NZ_JAUSUX010000002.1"/>
</dbReference>
<keyword evidence="1" id="KW-0732">Signal</keyword>
<dbReference type="InterPro" id="IPR010611">
    <property type="entry name" value="3D_dom"/>
</dbReference>
<sequence length="339" mass="37519">MEWSTLGRPRNSCRGGIHPRNFRLTLLALCLFLVVVAGSLVFAGYARAKKHITLVVDGKEVTLETRVNTVGDLLETQGIRLGSWDRVEPDPSAPVTEGMRVVVRRAVPVTVTADGKTLKLLTAAPTVREALQEAEVVPGREDIVTPGPAEKIRPEMAIRVIRVRQVAREIMVPVPYSIRREPDPGLMRGQVKVVRAGRQGKEKQRWVLVYHDGREVKRVMEASQVVTPPVDRVVRVGTLQQVSRGGRDIRFSRVINMVATAYTYTGNNTAYGVPPRVGVAAVDPRVIPLGTRLYVEGYGYATALDVGSSIRGNRVDLFMENAAEARRWGVRRVNVYVLD</sequence>
<evidence type="ECO:0000313" key="3">
    <source>
        <dbReference type="EMBL" id="MDQ0285264.1"/>
    </source>
</evidence>
<comment type="caution">
    <text evidence="3">The sequence shown here is derived from an EMBL/GenBank/DDBJ whole genome shotgun (WGS) entry which is preliminary data.</text>
</comment>
<dbReference type="InterPro" id="IPR036908">
    <property type="entry name" value="RlpA-like_sf"/>
</dbReference>
<dbReference type="Gene3D" id="2.40.40.10">
    <property type="entry name" value="RlpA-like domain"/>
    <property type="match status" value="1"/>
</dbReference>
<dbReference type="EMBL" id="JAUSUX010000002">
    <property type="protein sequence ID" value="MDQ0285264.1"/>
    <property type="molecule type" value="Genomic_DNA"/>
</dbReference>
<name>A0ABU0AZ16_9FIRM</name>
<reference evidence="3 4" key="1">
    <citation type="submission" date="2023-07" db="EMBL/GenBank/DDBJ databases">
        <title>Genomic Encyclopedia of Type Strains, Phase IV (KMG-IV): sequencing the most valuable type-strain genomes for metagenomic binning, comparative biology and taxonomic classification.</title>
        <authorList>
            <person name="Goeker M."/>
        </authorList>
    </citation>
    <scope>NUCLEOTIDE SEQUENCE [LARGE SCALE GENOMIC DNA]</scope>
    <source>
        <strain evidence="3 4">DSM 12396</strain>
    </source>
</reference>
<dbReference type="SUPFAM" id="SSF50685">
    <property type="entry name" value="Barwin-like endoglucanases"/>
    <property type="match status" value="1"/>
</dbReference>
<accession>A0ABU0AZ16</accession>
<gene>
    <name evidence="3" type="ORF">J2Z49_000357</name>
</gene>
<dbReference type="Gene3D" id="2.20.230.10">
    <property type="entry name" value="Resuscitation-promoting factor rpfb"/>
    <property type="match status" value="1"/>
</dbReference>
<dbReference type="InterPro" id="IPR007137">
    <property type="entry name" value="DUF348"/>
</dbReference>
<dbReference type="InterPro" id="IPR011098">
    <property type="entry name" value="G5_dom"/>
</dbReference>
<dbReference type="Pfam" id="PF03990">
    <property type="entry name" value="DUF348"/>
    <property type="match status" value="2"/>
</dbReference>
<dbReference type="CDD" id="cd22786">
    <property type="entry name" value="DPBB_YuiC-like"/>
    <property type="match status" value="1"/>
</dbReference>
<protein>
    <submittedName>
        <fullName evidence="3">Uncharacterized protein YabE (DUF348 family)</fullName>
    </submittedName>
</protein>
<dbReference type="PROSITE" id="PS51109">
    <property type="entry name" value="G5"/>
    <property type="match status" value="1"/>
</dbReference>
<organism evidence="3 4">
    <name type="scientific">Desulfofundulus luciae</name>
    <dbReference type="NCBI Taxonomy" id="74702"/>
    <lineage>
        <taxon>Bacteria</taxon>
        <taxon>Bacillati</taxon>
        <taxon>Bacillota</taxon>
        <taxon>Clostridia</taxon>
        <taxon>Eubacteriales</taxon>
        <taxon>Peptococcaceae</taxon>
        <taxon>Desulfofundulus</taxon>
    </lineage>
</organism>
<dbReference type="InterPro" id="IPR051933">
    <property type="entry name" value="Resuscitation_pf_RpfB"/>
</dbReference>
<evidence type="ECO:0000313" key="4">
    <source>
        <dbReference type="Proteomes" id="UP001225644"/>
    </source>
</evidence>
<dbReference type="SMART" id="SM01208">
    <property type="entry name" value="G5"/>
    <property type="match status" value="1"/>
</dbReference>
<dbReference type="Pfam" id="PF07501">
    <property type="entry name" value="G5"/>
    <property type="match status" value="1"/>
</dbReference>
<evidence type="ECO:0000256" key="1">
    <source>
        <dbReference type="ARBA" id="ARBA00022729"/>
    </source>
</evidence>